<dbReference type="Proteomes" id="UP000184509">
    <property type="component" value="Unassembled WGS sequence"/>
</dbReference>
<dbReference type="STRING" id="1297750.SAMN05444405_108162"/>
<evidence type="ECO:0000313" key="1">
    <source>
        <dbReference type="EMBL" id="SHF43608.1"/>
    </source>
</evidence>
<protein>
    <submittedName>
        <fullName evidence="1">CarboxypepD_reg-like domain-containing protein</fullName>
    </submittedName>
</protein>
<dbReference type="RefSeq" id="WP_073401518.1">
    <property type="nucleotide sequence ID" value="NZ_FQTV01000008.1"/>
</dbReference>
<dbReference type="InterPro" id="IPR008969">
    <property type="entry name" value="CarboxyPept-like_regulatory"/>
</dbReference>
<accession>A0A1M5BM78</accession>
<organism evidence="1 2">
    <name type="scientific">Bacteroides luti</name>
    <dbReference type="NCBI Taxonomy" id="1297750"/>
    <lineage>
        <taxon>Bacteria</taxon>
        <taxon>Pseudomonadati</taxon>
        <taxon>Bacteroidota</taxon>
        <taxon>Bacteroidia</taxon>
        <taxon>Bacteroidales</taxon>
        <taxon>Bacteroidaceae</taxon>
        <taxon>Bacteroides</taxon>
    </lineage>
</organism>
<keyword evidence="2" id="KW-1185">Reference proteome</keyword>
<sequence length="700" mass="80354">MDQCDLENQVKEYQIKNLIFLFLLLILTPVNAQIINVRGTVLNEAGEPVVRVNVTNVKDNLSVSTNEDGQYTIKVKNNGQLKFTHMNYGTEIVNVKGQLKINVVMKKKAQMIQEIVVSGKLKKKKDPVIEPTNIEIHGNWAIIRTSISPNVRFASDNRLVMQPYVFNETKNRKYFLKPISLDGREYNITQTRMYDFDIKHDPLADYIVKKEGERIPYVDSLYMDNSNDSWRCDAVQSVEDYNRILYSDTAIIAKGLVNPLKFLKFKFGGELLSDSTLFPLDEPQLRDDRDEMRLKFPLGKSNLDLQDSATVTDLNLLKAKLKELESNPDAQLTSFEINGYASPEGNYERNKKLASERMSVAMKEILSVLSEGTRSNITLKKTSDVDDWNSVADLMYKDSLTAQANEIKDIIQKYPKSIDTQGRKIFKLSYFKTIADKYLPKLRKVEYYFSFKVYRSLTAQEIRELYEKNYKDLTKFEFFKLYRSEKDSLKSEMIIRRALEVYPKFTAAACDLSALCLRRGAGDSKILEHFAGEKAPEQVNLNQLATLLYERQFSKADSLVDFIADNEKTRQIRAYTDVLNHRFNDENFEIVKSSGKLNEVVMLLAMKRNNTAYKESKALTDDTAENLYIKAICANRVSKEATDINSNAMLYMEAMDLLKAAIEKDPSYNRIAENDADIIDLLKDVISQNNKKNTSMKDGE</sequence>
<dbReference type="Pfam" id="PF13715">
    <property type="entry name" value="CarbopepD_reg_2"/>
    <property type="match status" value="1"/>
</dbReference>
<name>A0A1M5BM78_9BACE</name>
<reference evidence="1 2" key="1">
    <citation type="submission" date="2016-11" db="EMBL/GenBank/DDBJ databases">
        <authorList>
            <person name="Jaros S."/>
            <person name="Januszkiewicz K."/>
            <person name="Wedrychowicz H."/>
        </authorList>
    </citation>
    <scope>NUCLEOTIDE SEQUENCE [LARGE SCALE GENOMIC DNA]</scope>
    <source>
        <strain evidence="1 2">DSM 26991</strain>
    </source>
</reference>
<dbReference type="OrthoDB" id="1057719at2"/>
<dbReference type="SUPFAM" id="SSF49464">
    <property type="entry name" value="Carboxypeptidase regulatory domain-like"/>
    <property type="match status" value="1"/>
</dbReference>
<dbReference type="EMBL" id="FQTV01000008">
    <property type="protein sequence ID" value="SHF43608.1"/>
    <property type="molecule type" value="Genomic_DNA"/>
</dbReference>
<proteinExistence type="predicted"/>
<dbReference type="AlphaFoldDB" id="A0A1M5BM78"/>
<dbReference type="Gene3D" id="2.60.40.1120">
    <property type="entry name" value="Carboxypeptidase-like, regulatory domain"/>
    <property type="match status" value="1"/>
</dbReference>
<gene>
    <name evidence="1" type="ORF">SAMN05444405_108162</name>
</gene>
<evidence type="ECO:0000313" key="2">
    <source>
        <dbReference type="Proteomes" id="UP000184509"/>
    </source>
</evidence>